<dbReference type="EMBL" id="JACHMC010000001">
    <property type="protein sequence ID" value="MBB4881680.1"/>
    <property type="molecule type" value="Genomic_DNA"/>
</dbReference>
<feature type="transmembrane region" description="Helical" evidence="8">
    <location>
        <begin position="324"/>
        <end position="345"/>
    </location>
</feature>
<evidence type="ECO:0000313" key="9">
    <source>
        <dbReference type="EMBL" id="MBB4881680.1"/>
    </source>
</evidence>
<dbReference type="RefSeq" id="WP_135030901.1">
    <property type="nucleotide sequence ID" value="NZ_BMLA01000012.1"/>
</dbReference>
<dbReference type="GO" id="GO:0015295">
    <property type="term" value="F:solute:proton symporter activity"/>
    <property type="evidence" value="ECO:0007669"/>
    <property type="project" value="TreeGrafter"/>
</dbReference>
<keyword evidence="5 8" id="KW-0812">Transmembrane</keyword>
<feature type="transmembrane region" description="Helical" evidence="8">
    <location>
        <begin position="115"/>
        <end position="134"/>
    </location>
</feature>
<dbReference type="PANTHER" id="PTHR30003">
    <property type="entry name" value="L-LACTATE PERMEASE"/>
    <property type="match status" value="1"/>
</dbReference>
<feature type="transmembrane region" description="Helical" evidence="8">
    <location>
        <begin position="452"/>
        <end position="475"/>
    </location>
</feature>
<keyword evidence="7 8" id="KW-0472">Membrane</keyword>
<keyword evidence="6 8" id="KW-1133">Transmembrane helix</keyword>
<dbReference type="AlphaFoldDB" id="A0A4Y8WVC4"/>
<dbReference type="OrthoDB" id="9761056at2"/>
<feature type="transmembrane region" description="Helical" evidence="8">
    <location>
        <begin position="141"/>
        <end position="161"/>
    </location>
</feature>
<sequence length="479" mass="47134">MTVLLALAPILVTLALLLTRLPSWAAPAAGTATAVLVGFSAFGTAPAHLGSALVGGAPTLLEVVAIIAGGITLSRIMERSGANGRLGEWLSAGAGPTLATALLMVHGVVPFLEAVTGFGVSLIIGVPLLVGLGFTPFRAAVISLCGLAIAPWGSMAPGTLLGARLTGLGFQEIGVAAALWNVVPTVAGAVLTAVLVLRGRGRHGSALVRGTAVAVGSAVLQSGLILAANLALGTAPAGAVGTAAMILLWLLVIRRGQLTPGPGRDVVPYALLVAGVVAGTLAAAAVPALDLLGSPAVWSLAACAIAVPLLRLPPADRRAVPGEAAVLWWRTAVPTALYLAFGLVLTAGGMSGALADALGGMGAAYLFLASFVGGAGGFITASNTGSMAMFGALQLDTAHALGVSPVLLNGLHNSATGWGIVTGPVRIQVASALAAPLQRPGMPGLTASPRNLAAVMLPAVVLPLALMGAIAAAVLPRVG</sequence>
<evidence type="ECO:0000256" key="5">
    <source>
        <dbReference type="ARBA" id="ARBA00022692"/>
    </source>
</evidence>
<protein>
    <recommendedName>
        <fullName evidence="8">L-lactate permease</fullName>
    </recommendedName>
</protein>
<proteinExistence type="inferred from homology"/>
<evidence type="ECO:0000256" key="4">
    <source>
        <dbReference type="ARBA" id="ARBA00022475"/>
    </source>
</evidence>
<comment type="similarity">
    <text evidence="2 8">Belongs to the lactate permease family.</text>
</comment>
<accession>A0A4Y8WVC4</accession>
<comment type="function">
    <text evidence="8">Uptake of L-lactate across the membrane. Can also transport D-lactate and glycolate.</text>
</comment>
<reference evidence="9 10" key="1">
    <citation type="submission" date="2020-08" db="EMBL/GenBank/DDBJ databases">
        <title>Sequencing the genomes of 1000 actinobacteria strains.</title>
        <authorList>
            <person name="Klenk H.-P."/>
        </authorList>
    </citation>
    <scope>NUCLEOTIDE SEQUENCE [LARGE SCALE GENOMIC DNA]</scope>
    <source>
        <strain evidence="9 10">DSM 19079</strain>
    </source>
</reference>
<feature type="transmembrane region" description="Helical" evidence="8">
    <location>
        <begin position="49"/>
        <end position="74"/>
    </location>
</feature>
<dbReference type="GO" id="GO:0005886">
    <property type="term" value="C:plasma membrane"/>
    <property type="evidence" value="ECO:0007669"/>
    <property type="project" value="UniProtKB-SubCell"/>
</dbReference>
<evidence type="ECO:0000256" key="8">
    <source>
        <dbReference type="RuleBase" id="RU365092"/>
    </source>
</evidence>
<keyword evidence="10" id="KW-1185">Reference proteome</keyword>
<evidence type="ECO:0000313" key="10">
    <source>
        <dbReference type="Proteomes" id="UP000560081"/>
    </source>
</evidence>
<evidence type="ECO:0000256" key="2">
    <source>
        <dbReference type="ARBA" id="ARBA00010100"/>
    </source>
</evidence>
<dbReference type="Proteomes" id="UP000560081">
    <property type="component" value="Unassembled WGS sequence"/>
</dbReference>
<feature type="transmembrane region" description="Helical" evidence="8">
    <location>
        <begin position="86"/>
        <end position="109"/>
    </location>
</feature>
<dbReference type="PANTHER" id="PTHR30003:SF0">
    <property type="entry name" value="GLYCOLATE PERMEASE GLCA-RELATED"/>
    <property type="match status" value="1"/>
</dbReference>
<dbReference type="InterPro" id="IPR003804">
    <property type="entry name" value="Lactate_perm"/>
</dbReference>
<evidence type="ECO:0000256" key="3">
    <source>
        <dbReference type="ARBA" id="ARBA00022448"/>
    </source>
</evidence>
<feature type="transmembrane region" description="Helical" evidence="8">
    <location>
        <begin position="234"/>
        <end position="254"/>
    </location>
</feature>
<feature type="transmembrane region" description="Helical" evidence="8">
    <location>
        <begin position="295"/>
        <end position="312"/>
    </location>
</feature>
<dbReference type="GO" id="GO:0015129">
    <property type="term" value="F:lactate transmembrane transporter activity"/>
    <property type="evidence" value="ECO:0007669"/>
    <property type="project" value="UniProtKB-UniRule"/>
</dbReference>
<evidence type="ECO:0000256" key="1">
    <source>
        <dbReference type="ARBA" id="ARBA00004651"/>
    </source>
</evidence>
<evidence type="ECO:0000256" key="7">
    <source>
        <dbReference type="ARBA" id="ARBA00023136"/>
    </source>
</evidence>
<feature type="transmembrane region" description="Helical" evidence="8">
    <location>
        <begin position="173"/>
        <end position="197"/>
    </location>
</feature>
<name>A0A4Y8WVC4_9MICC</name>
<keyword evidence="4 8" id="KW-1003">Cell membrane</keyword>
<dbReference type="Pfam" id="PF02652">
    <property type="entry name" value="Lactate_perm"/>
    <property type="match status" value="2"/>
</dbReference>
<feature type="transmembrane region" description="Helical" evidence="8">
    <location>
        <begin position="357"/>
        <end position="379"/>
    </location>
</feature>
<organism evidence="9 10">
    <name type="scientific">Micrococcus flavus</name>
    <dbReference type="NCBI Taxonomy" id="384602"/>
    <lineage>
        <taxon>Bacteria</taxon>
        <taxon>Bacillati</taxon>
        <taxon>Actinomycetota</taxon>
        <taxon>Actinomycetes</taxon>
        <taxon>Micrococcales</taxon>
        <taxon>Micrococcaceae</taxon>
        <taxon>Micrococcus</taxon>
    </lineage>
</organism>
<keyword evidence="3 8" id="KW-0813">Transport</keyword>
<comment type="caution">
    <text evidence="9">The sequence shown here is derived from an EMBL/GenBank/DDBJ whole genome shotgun (WGS) entry which is preliminary data.</text>
</comment>
<comment type="subcellular location">
    <subcellularLocation>
        <location evidence="1 8">Cell membrane</location>
        <topology evidence="1 8">Multi-pass membrane protein</topology>
    </subcellularLocation>
</comment>
<feature type="transmembrane region" description="Helical" evidence="8">
    <location>
        <begin position="266"/>
        <end position="289"/>
    </location>
</feature>
<gene>
    <name evidence="9" type="ORF">BJ976_000031</name>
</gene>
<evidence type="ECO:0000256" key="6">
    <source>
        <dbReference type="ARBA" id="ARBA00022989"/>
    </source>
</evidence>
<feature type="transmembrane region" description="Helical" evidence="8">
    <location>
        <begin position="206"/>
        <end position="228"/>
    </location>
</feature>